<dbReference type="PANTHER" id="PTHR24291:SF50">
    <property type="entry name" value="BIFUNCTIONAL ALBAFLAVENONE MONOOXYGENASE_TERPENE SYNTHASE"/>
    <property type="match status" value="1"/>
</dbReference>
<keyword evidence="6" id="KW-0503">Monooxygenase</keyword>
<dbReference type="InterPro" id="IPR002401">
    <property type="entry name" value="Cyt_P450_E_grp-I"/>
</dbReference>
<evidence type="ECO:0008006" key="9">
    <source>
        <dbReference type="Google" id="ProtNLM"/>
    </source>
</evidence>
<reference evidence="7" key="1">
    <citation type="submission" date="2020-10" db="EMBL/GenBank/DDBJ databases">
        <title>Taxonomic study of unclassified bacteria belonging to the class Ktedonobacteria.</title>
        <authorList>
            <person name="Yabe S."/>
            <person name="Wang C.M."/>
            <person name="Zheng Y."/>
            <person name="Sakai Y."/>
            <person name="Cavaletti L."/>
            <person name="Monciardini P."/>
            <person name="Donadio S."/>
        </authorList>
    </citation>
    <scope>NUCLEOTIDE SEQUENCE</scope>
    <source>
        <strain evidence="7">SOSP1-1</strain>
    </source>
</reference>
<name>A0A8J3MVJ3_9CHLR</name>
<keyword evidence="8" id="KW-1185">Reference proteome</keyword>
<keyword evidence="5" id="KW-0408">Iron</keyword>
<evidence type="ECO:0000256" key="5">
    <source>
        <dbReference type="ARBA" id="ARBA00023004"/>
    </source>
</evidence>
<evidence type="ECO:0000256" key="3">
    <source>
        <dbReference type="ARBA" id="ARBA00022723"/>
    </source>
</evidence>
<dbReference type="EMBL" id="BNJF01000005">
    <property type="protein sequence ID" value="GHO49390.1"/>
    <property type="molecule type" value="Genomic_DNA"/>
</dbReference>
<comment type="caution">
    <text evidence="7">The sequence shown here is derived from an EMBL/GenBank/DDBJ whole genome shotgun (WGS) entry which is preliminary data.</text>
</comment>
<dbReference type="InterPro" id="IPR036396">
    <property type="entry name" value="Cyt_P450_sf"/>
</dbReference>
<gene>
    <name evidence="7" type="ORF">KSX_75530</name>
</gene>
<protein>
    <recommendedName>
        <fullName evidence="9">Cytochrome P450</fullName>
    </recommendedName>
</protein>
<dbReference type="Proteomes" id="UP000612362">
    <property type="component" value="Unassembled WGS sequence"/>
</dbReference>
<dbReference type="GO" id="GO:0004497">
    <property type="term" value="F:monooxygenase activity"/>
    <property type="evidence" value="ECO:0007669"/>
    <property type="project" value="UniProtKB-KW"/>
</dbReference>
<dbReference type="SUPFAM" id="SSF48264">
    <property type="entry name" value="Cytochrome P450"/>
    <property type="match status" value="1"/>
</dbReference>
<evidence type="ECO:0000256" key="1">
    <source>
        <dbReference type="ARBA" id="ARBA00010617"/>
    </source>
</evidence>
<keyword evidence="4" id="KW-0560">Oxidoreductase</keyword>
<evidence type="ECO:0000256" key="4">
    <source>
        <dbReference type="ARBA" id="ARBA00023002"/>
    </source>
</evidence>
<keyword evidence="2" id="KW-0349">Heme</keyword>
<evidence type="ECO:0000256" key="6">
    <source>
        <dbReference type="ARBA" id="ARBA00023033"/>
    </source>
</evidence>
<sequence>MDEISYATMRERREQQEDLGNLLSMMLATVDEETGQGLSDQELRDEIQTIFIAGHETSANALSWVWYLLSQHPEVEAKLHEEVDCVLGGRVPTMEDLSKLVYTRDDHR</sequence>
<keyword evidence="3" id="KW-0479">Metal-binding</keyword>
<evidence type="ECO:0000313" key="8">
    <source>
        <dbReference type="Proteomes" id="UP000612362"/>
    </source>
</evidence>
<dbReference type="InterPro" id="IPR050196">
    <property type="entry name" value="Cytochrome_P450_Monoox"/>
</dbReference>
<dbReference type="InterPro" id="IPR001128">
    <property type="entry name" value="Cyt_P450"/>
</dbReference>
<proteinExistence type="inferred from homology"/>
<dbReference type="PANTHER" id="PTHR24291">
    <property type="entry name" value="CYTOCHROME P450 FAMILY 4"/>
    <property type="match status" value="1"/>
</dbReference>
<evidence type="ECO:0000256" key="2">
    <source>
        <dbReference type="ARBA" id="ARBA00022617"/>
    </source>
</evidence>
<dbReference type="GO" id="GO:0020037">
    <property type="term" value="F:heme binding"/>
    <property type="evidence" value="ECO:0007669"/>
    <property type="project" value="InterPro"/>
</dbReference>
<dbReference type="AlphaFoldDB" id="A0A8J3MVJ3"/>
<accession>A0A8J3MVJ3</accession>
<evidence type="ECO:0000313" key="7">
    <source>
        <dbReference type="EMBL" id="GHO49390.1"/>
    </source>
</evidence>
<comment type="similarity">
    <text evidence="1">Belongs to the cytochrome P450 family.</text>
</comment>
<dbReference type="Pfam" id="PF00067">
    <property type="entry name" value="p450"/>
    <property type="match status" value="1"/>
</dbReference>
<dbReference type="GO" id="GO:0005506">
    <property type="term" value="F:iron ion binding"/>
    <property type="evidence" value="ECO:0007669"/>
    <property type="project" value="InterPro"/>
</dbReference>
<organism evidence="7 8">
    <name type="scientific">Ktedonospora formicarum</name>
    <dbReference type="NCBI Taxonomy" id="2778364"/>
    <lineage>
        <taxon>Bacteria</taxon>
        <taxon>Bacillati</taxon>
        <taxon>Chloroflexota</taxon>
        <taxon>Ktedonobacteria</taxon>
        <taxon>Ktedonobacterales</taxon>
        <taxon>Ktedonobacteraceae</taxon>
        <taxon>Ktedonospora</taxon>
    </lineage>
</organism>
<dbReference type="GO" id="GO:0016705">
    <property type="term" value="F:oxidoreductase activity, acting on paired donors, with incorporation or reduction of molecular oxygen"/>
    <property type="evidence" value="ECO:0007669"/>
    <property type="project" value="InterPro"/>
</dbReference>
<dbReference type="PRINTS" id="PR00463">
    <property type="entry name" value="EP450I"/>
</dbReference>
<dbReference type="Gene3D" id="1.10.630.10">
    <property type="entry name" value="Cytochrome P450"/>
    <property type="match status" value="1"/>
</dbReference>